<dbReference type="Gene3D" id="2.30.30.290">
    <property type="entry name" value="YopX-like domains"/>
    <property type="match status" value="1"/>
</dbReference>
<accession>A0ABW8HYK9</accession>
<comment type="caution">
    <text evidence="2">The sequence shown here is derived from an EMBL/GenBank/DDBJ whole genome shotgun (WGS) entry which is preliminary data.</text>
</comment>
<dbReference type="EMBL" id="JBIYSL010000005">
    <property type="protein sequence ID" value="MFK0524775.1"/>
    <property type="molecule type" value="Genomic_DNA"/>
</dbReference>
<organism evidence="2 3">
    <name type="scientific">Paenibacillus illinoisensis</name>
    <dbReference type="NCBI Taxonomy" id="59845"/>
    <lineage>
        <taxon>Bacteria</taxon>
        <taxon>Bacillati</taxon>
        <taxon>Bacillota</taxon>
        <taxon>Bacilli</taxon>
        <taxon>Bacillales</taxon>
        <taxon>Paenibacillaceae</taxon>
        <taxon>Paenibacillus</taxon>
    </lineage>
</organism>
<proteinExistence type="predicted"/>
<dbReference type="SUPFAM" id="SSF159006">
    <property type="entry name" value="YopX-like"/>
    <property type="match status" value="1"/>
</dbReference>
<sequence length="167" mass="19133">MREIRYRGKRKDNGEWSYGDLIQLLCEQGQGQMFIVDNCFGACIDSDGKFLNTEAPFVNEVVPETVGQYTGIVDCKVTNIYEGDILRHYSDARMYLPDDSGGWSLQGDPKVEERAPVEWSEEYGRMEAWGHELWIYAERSVIIGNIWDNPNLVEGRESIPKEDTKDA</sequence>
<keyword evidence="3" id="KW-1185">Reference proteome</keyword>
<name>A0ABW8HYK9_9BACL</name>
<dbReference type="RefSeq" id="WP_402877407.1">
    <property type="nucleotide sequence ID" value="NZ_JBIYSL010000005.1"/>
</dbReference>
<evidence type="ECO:0000259" key="1">
    <source>
        <dbReference type="Pfam" id="PF09643"/>
    </source>
</evidence>
<dbReference type="InterPro" id="IPR019096">
    <property type="entry name" value="YopX_protein"/>
</dbReference>
<reference evidence="2 3" key="1">
    <citation type="submission" date="2024-11" db="EMBL/GenBank/DDBJ databases">
        <title>Identification and Characterization of a Novel Fosfomycin Bacillithiol Transferase FosB8 in Paenibacillus illinoisensis.</title>
        <authorList>
            <person name="Lu W."/>
        </authorList>
    </citation>
    <scope>NUCLEOTIDE SEQUENCE [LARGE SCALE GENOMIC DNA]</scope>
    <source>
        <strain evidence="2 3">WP77</strain>
    </source>
</reference>
<protein>
    <submittedName>
        <fullName evidence="2">YopX family protein</fullName>
    </submittedName>
</protein>
<evidence type="ECO:0000313" key="3">
    <source>
        <dbReference type="Proteomes" id="UP001618531"/>
    </source>
</evidence>
<feature type="domain" description="YopX protein" evidence="1">
    <location>
        <begin position="6"/>
        <end position="154"/>
    </location>
</feature>
<gene>
    <name evidence="2" type="ORF">ACINKY_21480</name>
</gene>
<dbReference type="InterPro" id="IPR023385">
    <property type="entry name" value="YopX-like_C"/>
</dbReference>
<evidence type="ECO:0000313" key="2">
    <source>
        <dbReference type="EMBL" id="MFK0524775.1"/>
    </source>
</evidence>
<dbReference type="Pfam" id="PF09643">
    <property type="entry name" value="YopX"/>
    <property type="match status" value="1"/>
</dbReference>
<dbReference type="Proteomes" id="UP001618531">
    <property type="component" value="Unassembled WGS sequence"/>
</dbReference>